<evidence type="ECO:0000313" key="3">
    <source>
        <dbReference type="Proteomes" id="UP001209540"/>
    </source>
</evidence>
<reference evidence="2" key="1">
    <citation type="journal article" date="2022" name="IScience">
        <title>Evolution of zygomycete secretomes and the origins of terrestrial fungal ecologies.</title>
        <authorList>
            <person name="Chang Y."/>
            <person name="Wang Y."/>
            <person name="Mondo S."/>
            <person name="Ahrendt S."/>
            <person name="Andreopoulos W."/>
            <person name="Barry K."/>
            <person name="Beard J."/>
            <person name="Benny G.L."/>
            <person name="Blankenship S."/>
            <person name="Bonito G."/>
            <person name="Cuomo C."/>
            <person name="Desiro A."/>
            <person name="Gervers K.A."/>
            <person name="Hundley H."/>
            <person name="Kuo A."/>
            <person name="LaButti K."/>
            <person name="Lang B.F."/>
            <person name="Lipzen A."/>
            <person name="O'Donnell K."/>
            <person name="Pangilinan J."/>
            <person name="Reynolds N."/>
            <person name="Sandor L."/>
            <person name="Smith M.E."/>
            <person name="Tsang A."/>
            <person name="Grigoriev I.V."/>
            <person name="Stajich J.E."/>
            <person name="Spatafora J.W."/>
        </authorList>
    </citation>
    <scope>NUCLEOTIDE SEQUENCE</scope>
    <source>
        <strain evidence="2">RSA 2281</strain>
    </source>
</reference>
<protein>
    <submittedName>
        <fullName evidence="2">Uncharacterized protein</fullName>
    </submittedName>
</protein>
<name>A0AAD5K452_9FUNG</name>
<dbReference type="EMBL" id="JAIXMP010000025">
    <property type="protein sequence ID" value="KAI9253978.1"/>
    <property type="molecule type" value="Genomic_DNA"/>
</dbReference>
<evidence type="ECO:0000256" key="1">
    <source>
        <dbReference type="SAM" id="Coils"/>
    </source>
</evidence>
<dbReference type="AlphaFoldDB" id="A0AAD5K452"/>
<sequence>MQWIIQQHHDKLSSMVQKMRKQHDKMQQQIKEIQAISTRLGELHGETYVKTVPLYKTCPMTVYVDRIAAIVGMYTSAMETVDSLLGEKGMSHVKSREEGLTLLSTWMNHPSINECVISEFEDLLKIEIHENDT</sequence>
<comment type="caution">
    <text evidence="2">The sequence shown here is derived from an EMBL/GenBank/DDBJ whole genome shotgun (WGS) entry which is preliminary data.</text>
</comment>
<gene>
    <name evidence="2" type="ORF">BDA99DRAFT_519512</name>
</gene>
<keyword evidence="1" id="KW-0175">Coiled coil</keyword>
<keyword evidence="3" id="KW-1185">Reference proteome</keyword>
<accession>A0AAD5K452</accession>
<proteinExistence type="predicted"/>
<organism evidence="2 3">
    <name type="scientific">Phascolomyces articulosus</name>
    <dbReference type="NCBI Taxonomy" id="60185"/>
    <lineage>
        <taxon>Eukaryota</taxon>
        <taxon>Fungi</taxon>
        <taxon>Fungi incertae sedis</taxon>
        <taxon>Mucoromycota</taxon>
        <taxon>Mucoromycotina</taxon>
        <taxon>Mucoromycetes</taxon>
        <taxon>Mucorales</taxon>
        <taxon>Lichtheimiaceae</taxon>
        <taxon>Phascolomyces</taxon>
    </lineage>
</organism>
<evidence type="ECO:0000313" key="2">
    <source>
        <dbReference type="EMBL" id="KAI9253978.1"/>
    </source>
</evidence>
<feature type="coiled-coil region" evidence="1">
    <location>
        <begin position="9"/>
        <end position="36"/>
    </location>
</feature>
<dbReference type="Proteomes" id="UP001209540">
    <property type="component" value="Unassembled WGS sequence"/>
</dbReference>
<reference evidence="2" key="2">
    <citation type="submission" date="2023-02" db="EMBL/GenBank/DDBJ databases">
        <authorList>
            <consortium name="DOE Joint Genome Institute"/>
            <person name="Mondo S.J."/>
            <person name="Chang Y."/>
            <person name="Wang Y."/>
            <person name="Ahrendt S."/>
            <person name="Andreopoulos W."/>
            <person name="Barry K."/>
            <person name="Beard J."/>
            <person name="Benny G.L."/>
            <person name="Blankenship S."/>
            <person name="Bonito G."/>
            <person name="Cuomo C."/>
            <person name="Desiro A."/>
            <person name="Gervers K.A."/>
            <person name="Hundley H."/>
            <person name="Kuo A."/>
            <person name="LaButti K."/>
            <person name="Lang B.F."/>
            <person name="Lipzen A."/>
            <person name="O'Donnell K."/>
            <person name="Pangilinan J."/>
            <person name="Reynolds N."/>
            <person name="Sandor L."/>
            <person name="Smith M.W."/>
            <person name="Tsang A."/>
            <person name="Grigoriev I.V."/>
            <person name="Stajich J.E."/>
            <person name="Spatafora J.W."/>
        </authorList>
    </citation>
    <scope>NUCLEOTIDE SEQUENCE</scope>
    <source>
        <strain evidence="2">RSA 2281</strain>
    </source>
</reference>